<evidence type="ECO:0000256" key="1">
    <source>
        <dbReference type="ARBA" id="ARBA00022723"/>
    </source>
</evidence>
<feature type="compositionally biased region" description="Basic residues" evidence="5">
    <location>
        <begin position="184"/>
        <end position="193"/>
    </location>
</feature>
<dbReference type="PANTHER" id="PTHR46462">
    <property type="entry name" value="UPSET, ISOFORM A"/>
    <property type="match status" value="1"/>
</dbReference>
<feature type="compositionally biased region" description="Basic and acidic residues" evidence="5">
    <location>
        <begin position="768"/>
        <end position="777"/>
    </location>
</feature>
<dbReference type="InterPro" id="IPR019787">
    <property type="entry name" value="Znf_PHD-finger"/>
</dbReference>
<dbReference type="Proteomes" id="UP001201980">
    <property type="component" value="Unassembled WGS sequence"/>
</dbReference>
<protein>
    <submittedName>
        <fullName evidence="7">PHD-finger domain-containing protein</fullName>
    </submittedName>
</protein>
<evidence type="ECO:0000256" key="5">
    <source>
        <dbReference type="SAM" id="MobiDB-lite"/>
    </source>
</evidence>
<feature type="compositionally biased region" description="Basic and acidic residues" evidence="5">
    <location>
        <begin position="539"/>
        <end position="551"/>
    </location>
</feature>
<dbReference type="GO" id="GO:0008270">
    <property type="term" value="F:zinc ion binding"/>
    <property type="evidence" value="ECO:0007669"/>
    <property type="project" value="UniProtKB-KW"/>
</dbReference>
<dbReference type="SUPFAM" id="SSF57903">
    <property type="entry name" value="FYVE/PHD zinc finger"/>
    <property type="match status" value="1"/>
</dbReference>
<evidence type="ECO:0000313" key="7">
    <source>
        <dbReference type="EMBL" id="KAJ2897083.1"/>
    </source>
</evidence>
<feature type="domain" description="SET" evidence="6">
    <location>
        <begin position="298"/>
        <end position="426"/>
    </location>
</feature>
<dbReference type="GO" id="GO:0006325">
    <property type="term" value="P:chromatin organization"/>
    <property type="evidence" value="ECO:0007669"/>
    <property type="project" value="UniProtKB-KW"/>
</dbReference>
<dbReference type="GO" id="GO:0070210">
    <property type="term" value="C:Rpd3L-Expanded complex"/>
    <property type="evidence" value="ECO:0007669"/>
    <property type="project" value="TreeGrafter"/>
</dbReference>
<dbReference type="GO" id="GO:0006355">
    <property type="term" value="P:regulation of DNA-templated transcription"/>
    <property type="evidence" value="ECO:0007669"/>
    <property type="project" value="TreeGrafter"/>
</dbReference>
<feature type="compositionally biased region" description="Polar residues" evidence="5">
    <location>
        <begin position="873"/>
        <end position="884"/>
    </location>
</feature>
<dbReference type="Gene3D" id="2.170.270.10">
    <property type="entry name" value="SET domain"/>
    <property type="match status" value="1"/>
</dbReference>
<feature type="compositionally biased region" description="Polar residues" evidence="5">
    <location>
        <begin position="656"/>
        <end position="666"/>
    </location>
</feature>
<keyword evidence="2" id="KW-0863">Zinc-finger</keyword>
<gene>
    <name evidence="7" type="ORF">MKZ38_004993</name>
</gene>
<feature type="region of interest" description="Disordered" evidence="5">
    <location>
        <begin position="738"/>
        <end position="962"/>
    </location>
</feature>
<accession>A0AAD5WQP1</accession>
<comment type="caution">
    <text evidence="7">The sequence shown here is derived from an EMBL/GenBank/DDBJ whole genome shotgun (WGS) entry which is preliminary data.</text>
</comment>
<feature type="compositionally biased region" description="Basic and acidic residues" evidence="5">
    <location>
        <begin position="587"/>
        <end position="609"/>
    </location>
</feature>
<dbReference type="Gene3D" id="3.30.40.10">
    <property type="entry name" value="Zinc/RING finger domain, C3HC4 (zinc finger)"/>
    <property type="match status" value="1"/>
</dbReference>
<keyword evidence="1" id="KW-0479">Metal-binding</keyword>
<feature type="compositionally biased region" description="Basic and acidic residues" evidence="5">
    <location>
        <begin position="669"/>
        <end position="685"/>
    </location>
</feature>
<dbReference type="InterPro" id="IPR001214">
    <property type="entry name" value="SET_dom"/>
</dbReference>
<evidence type="ECO:0000256" key="3">
    <source>
        <dbReference type="ARBA" id="ARBA00022833"/>
    </source>
</evidence>
<dbReference type="GO" id="GO:0034967">
    <property type="term" value="C:Set3 complex"/>
    <property type="evidence" value="ECO:0007669"/>
    <property type="project" value="TreeGrafter"/>
</dbReference>
<keyword evidence="4" id="KW-0156">Chromatin regulator</keyword>
<feature type="compositionally biased region" description="Pro residues" evidence="5">
    <location>
        <begin position="213"/>
        <end position="225"/>
    </location>
</feature>
<dbReference type="InterPro" id="IPR011011">
    <property type="entry name" value="Znf_FYVE_PHD"/>
</dbReference>
<dbReference type="SUPFAM" id="SSF82199">
    <property type="entry name" value="SET domain"/>
    <property type="match status" value="1"/>
</dbReference>
<dbReference type="AlphaFoldDB" id="A0AAD5WQP1"/>
<proteinExistence type="predicted"/>
<dbReference type="SMART" id="SM00317">
    <property type="entry name" value="SET"/>
    <property type="match status" value="1"/>
</dbReference>
<sequence>MTDKLPPLSTQIAPPSQFSAVPLPIGISAIPSVPKAEAVEEEEPYTIKCICTFTGDDGNTIYCETCDSWQHIECYYPDSVENALREDFAHSCVDCKPRPVDKQKAILRQRRRLEAGAAASQSTKTSVIEELAIDKKPKRPPQKNRKKPKQPPADIQTNGGHASSGHDHARHTLSHDHPNAPPPKKSKTSHKASHSVSSQAPKRSPSYGTTRPGHPPSPATTPPDVPIDSDLYTPTHGFIEAYKEQTVTPIASNLFAALNVSATLAAWPRDAKKMKAETGFEPKDVFRPTPPRTPCHQLKVEQKTISISGDSVVNLRYLTTPAAISKEEPLVELNGSIIFQKDYCASPENRWDKLTFPLPFVFFHDALPLCIDTRVEGSMARYVRRSCRPTARLETYLDPSNTALYHFMLIADRDINPNEQITLPWDFRLPKETQLRWRKLLGLDLDEEDHGKAVEPQSEQDLITLRTFIPSLLGEYGGCACELGRDCAFARFNRNWNGKMHAPSKPTAPKKRSRTKQTKTQATTSPASTGNATNSRAPSEGRPDDVPEQDRQSTSGSGRSKPPSRDRTPAPGHQPSLETYGMLTAEPTEREKRKAAAFEENIRRTEDQKPKKKKARVSDGTTGSSTKTKSTKRGSMSHASSATSATVGRHYIDAATSRSKSNSPAGTSKPKDLKQAKSETAREAKSTQTPRPLILASKPVYVDQSTQTDPVVEWYQQKQDPQQPRRRVVSLAKRLLQNRHRQLAEQNAQDPLPPKVNSTSVEIVEPPKPNDKSESAAEKPSPTSNPPPTTQTEPVPVAKSVNVPTTDIDMPDAIAATLASAKSPVPSASNQCQAPGPTNRAKGTELRVQMPPVPAFNGPSSATSTPLSATGSVKSPFSATTSLPSPFGPSGVNGIAHPSPQRKKLSLSDYRKSRNITSTAGKSTSGLSTASRVPPSQDDPKVAAGQENAHISAVKVSDAKSS</sequence>
<evidence type="ECO:0000259" key="6">
    <source>
        <dbReference type="PROSITE" id="PS50280"/>
    </source>
</evidence>
<feature type="region of interest" description="Disordered" evidence="5">
    <location>
        <begin position="113"/>
        <end position="232"/>
    </location>
</feature>
<evidence type="ECO:0000256" key="4">
    <source>
        <dbReference type="ARBA" id="ARBA00022853"/>
    </source>
</evidence>
<name>A0AAD5WQP1_9PEZI</name>
<feature type="region of interest" description="Disordered" evidence="5">
    <location>
        <begin position="497"/>
        <end position="706"/>
    </location>
</feature>
<keyword evidence="3" id="KW-0862">Zinc</keyword>
<reference evidence="7" key="1">
    <citation type="submission" date="2022-07" db="EMBL/GenBank/DDBJ databases">
        <title>Draft genome sequence of Zalerion maritima ATCC 34329, a (micro)plastics degrading marine fungus.</title>
        <authorList>
            <person name="Paco A."/>
            <person name="Goncalves M.F.M."/>
            <person name="Rocha-Santos T.A.P."/>
            <person name="Alves A."/>
        </authorList>
    </citation>
    <scope>NUCLEOTIDE SEQUENCE</scope>
    <source>
        <strain evidence="7">ATCC 34329</strain>
    </source>
</reference>
<feature type="compositionally biased region" description="Low complexity" evidence="5">
    <location>
        <begin position="618"/>
        <end position="628"/>
    </location>
</feature>
<evidence type="ECO:0000313" key="8">
    <source>
        <dbReference type="Proteomes" id="UP001201980"/>
    </source>
</evidence>
<dbReference type="Pfam" id="PF00628">
    <property type="entry name" value="PHD"/>
    <property type="match status" value="1"/>
</dbReference>
<dbReference type="SMART" id="SM00249">
    <property type="entry name" value="PHD"/>
    <property type="match status" value="1"/>
</dbReference>
<dbReference type="Pfam" id="PF00856">
    <property type="entry name" value="SET"/>
    <property type="match status" value="1"/>
</dbReference>
<dbReference type="InterPro" id="IPR046341">
    <property type="entry name" value="SET_dom_sf"/>
</dbReference>
<feature type="compositionally biased region" description="Basic residues" evidence="5">
    <location>
        <begin position="508"/>
        <end position="517"/>
    </location>
</feature>
<dbReference type="InterPro" id="IPR013083">
    <property type="entry name" value="Znf_RING/FYVE/PHD"/>
</dbReference>
<feature type="compositionally biased region" description="Low complexity" evidence="5">
    <location>
        <begin position="518"/>
        <end position="529"/>
    </location>
</feature>
<dbReference type="PANTHER" id="PTHR46462:SF3">
    <property type="entry name" value="UPSET, ISOFORM A"/>
    <property type="match status" value="1"/>
</dbReference>
<keyword evidence="8" id="KW-1185">Reference proteome</keyword>
<feature type="compositionally biased region" description="Polar residues" evidence="5">
    <location>
        <begin position="915"/>
        <end position="931"/>
    </location>
</feature>
<dbReference type="EMBL" id="JAKWBI020000296">
    <property type="protein sequence ID" value="KAJ2897083.1"/>
    <property type="molecule type" value="Genomic_DNA"/>
</dbReference>
<feature type="compositionally biased region" description="Low complexity" evidence="5">
    <location>
        <begin position="858"/>
        <end position="872"/>
    </location>
</feature>
<evidence type="ECO:0000256" key="2">
    <source>
        <dbReference type="ARBA" id="ARBA00022771"/>
    </source>
</evidence>
<dbReference type="InterPro" id="IPR001965">
    <property type="entry name" value="Znf_PHD"/>
</dbReference>
<organism evidence="7 8">
    <name type="scientific">Zalerion maritima</name>
    <dbReference type="NCBI Taxonomy" id="339359"/>
    <lineage>
        <taxon>Eukaryota</taxon>
        <taxon>Fungi</taxon>
        <taxon>Dikarya</taxon>
        <taxon>Ascomycota</taxon>
        <taxon>Pezizomycotina</taxon>
        <taxon>Sordariomycetes</taxon>
        <taxon>Lulworthiomycetidae</taxon>
        <taxon>Lulworthiales</taxon>
        <taxon>Lulworthiaceae</taxon>
        <taxon>Zalerion</taxon>
    </lineage>
</organism>
<feature type="compositionally biased region" description="Basic residues" evidence="5">
    <location>
        <begin position="136"/>
        <end position="149"/>
    </location>
</feature>
<dbReference type="PROSITE" id="PS50280">
    <property type="entry name" value="SET"/>
    <property type="match status" value="1"/>
</dbReference>